<dbReference type="InterPro" id="IPR007497">
    <property type="entry name" value="SIMPL/DUF541"/>
</dbReference>
<sequence length="266" mass="28978">MEHDNKITDPFFRPKYVVAGSIFVFLIVFSMNKLMDMYISFAEFKASSPERSITISAEGKVEAVPDIATTNFSVVSEGKDAKTVQKNNSDKINAVLAFLKSEGVAEKDVKTTNYDLYPEYDYRNYPTPSGSGLPNPIIGYRLTQTLTVKIRDLNKVGEILEGVVSRGINQTGGVSFDIDDPDNLKDQARTEAFAKAREKAAALVGQSGAHIGRIVNIIESDFSVPPIPYYGLDGLGGGAEVKTSAPQIQPGTQEVRVSVTVVFELL</sequence>
<name>A0A1G2PDK0_9BACT</name>
<dbReference type="EMBL" id="MHSR01000016">
    <property type="protein sequence ID" value="OHA46404.1"/>
    <property type="molecule type" value="Genomic_DNA"/>
</dbReference>
<keyword evidence="1" id="KW-0472">Membrane</keyword>
<dbReference type="GO" id="GO:0006974">
    <property type="term" value="P:DNA damage response"/>
    <property type="evidence" value="ECO:0007669"/>
    <property type="project" value="TreeGrafter"/>
</dbReference>
<gene>
    <name evidence="2" type="ORF">A2828_00455</name>
</gene>
<evidence type="ECO:0000313" key="3">
    <source>
        <dbReference type="Proteomes" id="UP000178869"/>
    </source>
</evidence>
<dbReference type="Gene3D" id="3.30.70.2970">
    <property type="entry name" value="Protein of unknown function (DUF541), domain 2"/>
    <property type="match status" value="1"/>
</dbReference>
<dbReference type="InterPro" id="IPR052022">
    <property type="entry name" value="26kDa_periplasmic_antigen"/>
</dbReference>
<protein>
    <recommendedName>
        <fullName evidence="4">26 kDa periplasmic immunogenic protein</fullName>
    </recommendedName>
</protein>
<evidence type="ECO:0000313" key="2">
    <source>
        <dbReference type="EMBL" id="OHA46404.1"/>
    </source>
</evidence>
<feature type="transmembrane region" description="Helical" evidence="1">
    <location>
        <begin position="16"/>
        <end position="35"/>
    </location>
</feature>
<reference evidence="2 3" key="1">
    <citation type="journal article" date="2016" name="Nat. Commun.">
        <title>Thousands of microbial genomes shed light on interconnected biogeochemical processes in an aquifer system.</title>
        <authorList>
            <person name="Anantharaman K."/>
            <person name="Brown C.T."/>
            <person name="Hug L.A."/>
            <person name="Sharon I."/>
            <person name="Castelle C.J."/>
            <person name="Probst A.J."/>
            <person name="Thomas B.C."/>
            <person name="Singh A."/>
            <person name="Wilkins M.J."/>
            <person name="Karaoz U."/>
            <person name="Brodie E.L."/>
            <person name="Williams K.H."/>
            <person name="Hubbard S.S."/>
            <person name="Banfield J.F."/>
        </authorList>
    </citation>
    <scope>NUCLEOTIDE SEQUENCE [LARGE SCALE GENOMIC DNA]</scope>
</reference>
<keyword evidence="1" id="KW-0812">Transmembrane</keyword>
<proteinExistence type="predicted"/>
<comment type="caution">
    <text evidence="2">The sequence shown here is derived from an EMBL/GenBank/DDBJ whole genome shotgun (WGS) entry which is preliminary data.</text>
</comment>
<dbReference type="PANTHER" id="PTHR34387">
    <property type="entry name" value="SLR1258 PROTEIN"/>
    <property type="match status" value="1"/>
</dbReference>
<dbReference type="Pfam" id="PF04402">
    <property type="entry name" value="SIMPL"/>
    <property type="match status" value="1"/>
</dbReference>
<evidence type="ECO:0008006" key="4">
    <source>
        <dbReference type="Google" id="ProtNLM"/>
    </source>
</evidence>
<organism evidence="2 3">
    <name type="scientific">Candidatus Terrybacteria bacterium RIFCSPHIGHO2_01_FULL_43_35</name>
    <dbReference type="NCBI Taxonomy" id="1802361"/>
    <lineage>
        <taxon>Bacteria</taxon>
        <taxon>Candidatus Terryibacteriota</taxon>
    </lineage>
</organism>
<dbReference type="Gene3D" id="3.30.110.170">
    <property type="entry name" value="Protein of unknown function (DUF541), domain 1"/>
    <property type="match status" value="1"/>
</dbReference>
<dbReference type="AlphaFoldDB" id="A0A1G2PDK0"/>
<evidence type="ECO:0000256" key="1">
    <source>
        <dbReference type="SAM" id="Phobius"/>
    </source>
</evidence>
<keyword evidence="1" id="KW-1133">Transmembrane helix</keyword>
<accession>A0A1G2PDK0</accession>
<dbReference type="Proteomes" id="UP000178869">
    <property type="component" value="Unassembled WGS sequence"/>
</dbReference>
<dbReference type="PANTHER" id="PTHR34387:SF1">
    <property type="entry name" value="PERIPLASMIC IMMUNOGENIC PROTEIN"/>
    <property type="match status" value="1"/>
</dbReference>